<protein>
    <recommendedName>
        <fullName evidence="2">site-specific DNA-methyltransferase (adenine-specific)</fullName>
        <ecNumber evidence="2">2.1.1.72</ecNumber>
    </recommendedName>
</protein>
<evidence type="ECO:0000259" key="7">
    <source>
        <dbReference type="Pfam" id="PF01555"/>
    </source>
</evidence>
<keyword evidence="4 8" id="KW-0808">Transferase</keyword>
<dbReference type="InterPro" id="IPR002941">
    <property type="entry name" value="DNA_methylase_N4/N6"/>
</dbReference>
<evidence type="ECO:0000256" key="1">
    <source>
        <dbReference type="ARBA" id="ARBA00006594"/>
    </source>
</evidence>
<dbReference type="PRINTS" id="PR00506">
    <property type="entry name" value="D21N6MTFRASE"/>
</dbReference>
<reference evidence="8 9" key="1">
    <citation type="submission" date="2019-07" db="EMBL/GenBank/DDBJ databases">
        <title>Novel species of Flavobacterium.</title>
        <authorList>
            <person name="Liu Q."/>
            <person name="Xin Y.-H."/>
        </authorList>
    </citation>
    <scope>NUCLEOTIDE SEQUENCE [LARGE SCALE GENOMIC DNA]</scope>
    <source>
        <strain evidence="8 9">GSR22</strain>
    </source>
</reference>
<dbReference type="Proteomes" id="UP000318669">
    <property type="component" value="Unassembled WGS sequence"/>
</dbReference>
<name>A0A553BTS0_9FLAO</name>
<evidence type="ECO:0000256" key="6">
    <source>
        <dbReference type="ARBA" id="ARBA00047942"/>
    </source>
</evidence>
<organism evidence="8 9">
    <name type="scientific">Flavobacterium gawalongense</name>
    <dbReference type="NCBI Taxonomy" id="2594432"/>
    <lineage>
        <taxon>Bacteria</taxon>
        <taxon>Pseudomonadati</taxon>
        <taxon>Bacteroidota</taxon>
        <taxon>Flavobacteriia</taxon>
        <taxon>Flavobacteriales</taxon>
        <taxon>Flavobacteriaceae</taxon>
        <taxon>Flavobacterium</taxon>
    </lineage>
</organism>
<keyword evidence="5" id="KW-0949">S-adenosyl-L-methionine</keyword>
<dbReference type="EMBL" id="VJZL01000006">
    <property type="protein sequence ID" value="TRX11638.1"/>
    <property type="molecule type" value="Genomic_DNA"/>
</dbReference>
<proteinExistence type="inferred from homology"/>
<dbReference type="PROSITE" id="PS00092">
    <property type="entry name" value="N6_MTASE"/>
    <property type="match status" value="1"/>
</dbReference>
<dbReference type="GO" id="GO:0009007">
    <property type="term" value="F:site-specific DNA-methyltransferase (adenine-specific) activity"/>
    <property type="evidence" value="ECO:0007669"/>
    <property type="project" value="UniProtKB-EC"/>
</dbReference>
<dbReference type="AlphaFoldDB" id="A0A553BTS0"/>
<sequence length="627" mass="73244">MKNLNIQEREFLMECLANGSAIPEDFREKLFPTTHKEYELRYAGKMRKEDILADQDGTFAVPLQVEKIYNGEREKFKDDWRNMLVFGDNLQFLKTLYKNEDPIIKDKVKGKVKLIYIDPPFGTESDFNQNEIKAYTDKAKGADFVEFIRRRIIVAKNLLSDDGLIAVHLDWKKGHYIKLVLDEIFGENNFINEIIWHYTGNSVPVKSFPRKHDVIFLFYNQNPPKFNFEDILEPYSEGTIKRYNHTDELGRKYKVSALQSGKKEIVYAKEGKYPDDVWDIPIPRQKNEVVGYPTQKPEDLLKKVILSCTNKDEIVLDFFGGSGTTCAVAEKLGRRWISCDIGKYSFYTQQKRLLTIQDSKNLDNSKQKYGKLAKTFVTVNTGIYDLKKMQELNQDKYIEFVLQLFEVTPKKTTKKGFTFSGERKDGYPVIVWDYWNNKDSNLDIFFLENLHQILGKSVSKRVYIIAPANAVDFISDFYELDDVRYYFLKIPYQIIKELHPKDFAKIRQPKSKNKVNDLDNAIGFHFSLQPEVDATFEDNKLIIKKFISNFREEETNKDLPNFESLSMVIIDNDFNDKDFMMSDCIFSEDIENVQSTLQIPLQNTGDKICAIFIDIYGNEFKQVIKTK</sequence>
<dbReference type="EC" id="2.1.1.72" evidence="2"/>
<comment type="catalytic activity">
    <reaction evidence="6">
        <text>a 2'-deoxyadenosine in DNA + S-adenosyl-L-methionine = an N(6)-methyl-2'-deoxyadenosine in DNA + S-adenosyl-L-homocysteine + H(+)</text>
        <dbReference type="Rhea" id="RHEA:15197"/>
        <dbReference type="Rhea" id="RHEA-COMP:12418"/>
        <dbReference type="Rhea" id="RHEA-COMP:12419"/>
        <dbReference type="ChEBI" id="CHEBI:15378"/>
        <dbReference type="ChEBI" id="CHEBI:57856"/>
        <dbReference type="ChEBI" id="CHEBI:59789"/>
        <dbReference type="ChEBI" id="CHEBI:90615"/>
        <dbReference type="ChEBI" id="CHEBI:90616"/>
        <dbReference type="EC" id="2.1.1.72"/>
    </reaction>
</comment>
<dbReference type="RefSeq" id="WP_144064609.1">
    <property type="nucleotide sequence ID" value="NZ_VJZL01000006.1"/>
</dbReference>
<evidence type="ECO:0000256" key="3">
    <source>
        <dbReference type="ARBA" id="ARBA00022603"/>
    </source>
</evidence>
<dbReference type="Gene3D" id="3.40.50.150">
    <property type="entry name" value="Vaccinia Virus protein VP39"/>
    <property type="match status" value="1"/>
</dbReference>
<comment type="similarity">
    <text evidence="1">Belongs to the N(4)/N(6)-methyltransferase family.</text>
</comment>
<dbReference type="SUPFAM" id="SSF53335">
    <property type="entry name" value="S-adenosyl-L-methionine-dependent methyltransferases"/>
    <property type="match status" value="1"/>
</dbReference>
<evidence type="ECO:0000256" key="2">
    <source>
        <dbReference type="ARBA" id="ARBA00011900"/>
    </source>
</evidence>
<dbReference type="GO" id="GO:0032259">
    <property type="term" value="P:methylation"/>
    <property type="evidence" value="ECO:0007669"/>
    <property type="project" value="UniProtKB-KW"/>
</dbReference>
<dbReference type="GO" id="GO:0003677">
    <property type="term" value="F:DNA binding"/>
    <property type="evidence" value="ECO:0007669"/>
    <property type="project" value="InterPro"/>
</dbReference>
<dbReference type="GO" id="GO:0008170">
    <property type="term" value="F:N-methyltransferase activity"/>
    <property type="evidence" value="ECO:0007669"/>
    <property type="project" value="InterPro"/>
</dbReference>
<dbReference type="OrthoDB" id="9800801at2"/>
<evidence type="ECO:0000256" key="4">
    <source>
        <dbReference type="ARBA" id="ARBA00022679"/>
    </source>
</evidence>
<accession>A0A553BTS0</accession>
<evidence type="ECO:0000256" key="5">
    <source>
        <dbReference type="ARBA" id="ARBA00022691"/>
    </source>
</evidence>
<comment type="caution">
    <text evidence="8">The sequence shown here is derived from an EMBL/GenBank/DDBJ whole genome shotgun (WGS) entry which is preliminary data.</text>
</comment>
<feature type="domain" description="DNA methylase N-4/N-6" evidence="7">
    <location>
        <begin position="112"/>
        <end position="345"/>
    </location>
</feature>
<dbReference type="InterPro" id="IPR002295">
    <property type="entry name" value="N4/N6-MTase_EcoPI_Mod-like"/>
</dbReference>
<evidence type="ECO:0000313" key="9">
    <source>
        <dbReference type="Proteomes" id="UP000318669"/>
    </source>
</evidence>
<dbReference type="InterPro" id="IPR029063">
    <property type="entry name" value="SAM-dependent_MTases_sf"/>
</dbReference>
<keyword evidence="3 8" id="KW-0489">Methyltransferase</keyword>
<evidence type="ECO:0000313" key="8">
    <source>
        <dbReference type="EMBL" id="TRX11638.1"/>
    </source>
</evidence>
<dbReference type="InterPro" id="IPR002052">
    <property type="entry name" value="DNA_methylase_N6_adenine_CS"/>
</dbReference>
<gene>
    <name evidence="8" type="ORF">FNW11_05475</name>
</gene>
<dbReference type="Pfam" id="PF01555">
    <property type="entry name" value="N6_N4_Mtase"/>
    <property type="match status" value="1"/>
</dbReference>